<feature type="domain" description="Helicase C-terminal" evidence="10">
    <location>
        <begin position="501"/>
        <end position="697"/>
    </location>
</feature>
<dbReference type="InterPro" id="IPR011709">
    <property type="entry name" value="DEAD-box_helicase_OB_fold"/>
</dbReference>
<name>A0AAW1Q2A1_9CHLO</name>
<dbReference type="Pfam" id="PF07717">
    <property type="entry name" value="OB_NTP_bind"/>
    <property type="match status" value="1"/>
</dbReference>
<keyword evidence="6" id="KW-0067">ATP-binding</keyword>
<feature type="region of interest" description="Disordered" evidence="8">
    <location>
        <begin position="1"/>
        <end position="96"/>
    </location>
</feature>
<dbReference type="SMART" id="SM00487">
    <property type="entry name" value="DEXDc"/>
    <property type="match status" value="1"/>
</dbReference>
<keyword evidence="3" id="KW-0547">Nucleotide-binding</keyword>
<dbReference type="Pfam" id="PF21010">
    <property type="entry name" value="HA2_C"/>
    <property type="match status" value="1"/>
</dbReference>
<evidence type="ECO:0000313" key="11">
    <source>
        <dbReference type="EMBL" id="KAK9814452.1"/>
    </source>
</evidence>
<organism evidence="11 12">
    <name type="scientific">[Myrmecia] bisecta</name>
    <dbReference type="NCBI Taxonomy" id="41462"/>
    <lineage>
        <taxon>Eukaryota</taxon>
        <taxon>Viridiplantae</taxon>
        <taxon>Chlorophyta</taxon>
        <taxon>core chlorophytes</taxon>
        <taxon>Trebouxiophyceae</taxon>
        <taxon>Trebouxiales</taxon>
        <taxon>Trebouxiaceae</taxon>
        <taxon>Myrmecia</taxon>
    </lineage>
</organism>
<dbReference type="SUPFAM" id="SSF52540">
    <property type="entry name" value="P-loop containing nucleoside triphosphate hydrolases"/>
    <property type="match status" value="1"/>
</dbReference>
<dbReference type="SMART" id="SM00490">
    <property type="entry name" value="HELICc"/>
    <property type="match status" value="1"/>
</dbReference>
<dbReference type="GO" id="GO:0005524">
    <property type="term" value="F:ATP binding"/>
    <property type="evidence" value="ECO:0007669"/>
    <property type="project" value="UniProtKB-KW"/>
</dbReference>
<sequence>MGKHRSKRKRKHKEVSSLKYKHGTDPQYGDLDTPLAELEGAGIAEPASGLGEDSNALILPNKKDRPASQPAQAEPAAQPKLTKAQQRKLRKLQEEKQKRLQRAQVFESLEQSKLPDAHLALLRSAHSMGQKETTRQKLRRELQQQRLGMAVENGLLMRERRMAPVNERAITEGCDSESESDADLGSELAKGKGRGLQKSEGPMGDPDSDESGLDAEDDRASKHIDKARSGLPIIGMEQEVMEAVSENDVVVLCGETGCGKTTQVPQFLYEAGYGCKDFPERAGMIGVTQPRRVAAVSTATRVAAELNTPLGAVVGYQVRYDRRVDPGTSVKFMTDGILMREVQEDFLLRRYSVIVIDEAHERSLNTDILLGLLSRIVPLRRQLAQESAANPPLKLIIMSATLRIEDFLSNKRLFQTPPPLIQVAARQFPVTVHFSKRTELHNFSDAAYKKVCKIHRQLPPGGVLVFMTGQREDLDEVGPAAFGGDAAEQAGELGTGELEAEEDENAEVVSEEDLETDDEEEVVVMGGAGFTPEQIADAEEHFEASLGIDLNALKESGKPDEARGPMSVHVLPLYAMLPQAAQARVFSPCPAGHRLIVVATNVAETSLTIPGIRYVVDAGRAKQKMLEEGGGMARYEVRWISKASAEQRAGRAGRTGPGHCYRLFSSAHFNDTFPQHTPPEILNTALEGVVLAMKAMAVDKVVHFPFPTPPERAALIAAERCLVALSALAPASLALTAMGKAMARFPITPRHARMLLQVVHDAATTPQHSAAPLAYAVALAAALSAESPFVHIDSIAAEEGDGEAAKRLRQRAGAAHAQLRSSFGDAISALNALCGYESAGRSEAFCRDHFLHARNLREMAALRAQLARIVAQQLAATAGGPEAGLPSLKVDARELAKALAPPPQKLVKQLQRAIAAGWADQVARRVRSTEHVASAAEKAGGKRAVRYRTCTLEEDVFLHPNSGVHRAAPQFAVYTQLVRTEKRPYMAGLTEIEPQWLAEVAQPLCTFSDPLASPPPLYSPAEDCVFCWQSVSYGKHAWELPLARRPHPDSKARAATFAVALLDGRVLSSLAALRSVLSAPPAMAAKPEARALQRVGELLAALQSAKVDSKAALARAWQAEATFLKRELVGWLQKGRAGVLNSLWPALLAESLQAAAPVGKSGKSGSKRATRAKA</sequence>
<dbReference type="InterPro" id="IPR011545">
    <property type="entry name" value="DEAD/DEAH_box_helicase_dom"/>
</dbReference>
<dbReference type="InterPro" id="IPR001650">
    <property type="entry name" value="Helicase_C-like"/>
</dbReference>
<dbReference type="Proteomes" id="UP001489004">
    <property type="component" value="Unassembled WGS sequence"/>
</dbReference>
<evidence type="ECO:0000256" key="4">
    <source>
        <dbReference type="ARBA" id="ARBA00022801"/>
    </source>
</evidence>
<feature type="compositionally biased region" description="Low complexity" evidence="8">
    <location>
        <begin position="67"/>
        <end position="79"/>
    </location>
</feature>
<dbReference type="InterPro" id="IPR007502">
    <property type="entry name" value="Helicase-assoc_dom"/>
</dbReference>
<dbReference type="PANTHER" id="PTHR18934:SF99">
    <property type="entry name" value="ATP-DEPENDENT RNA HELICASE DHX37-RELATED"/>
    <property type="match status" value="1"/>
</dbReference>
<dbReference type="EMBL" id="JALJOR010000007">
    <property type="protein sequence ID" value="KAK9814452.1"/>
    <property type="molecule type" value="Genomic_DNA"/>
</dbReference>
<gene>
    <name evidence="11" type="ORF">WJX72_006123</name>
</gene>
<evidence type="ECO:0000259" key="9">
    <source>
        <dbReference type="PROSITE" id="PS51192"/>
    </source>
</evidence>
<dbReference type="Pfam" id="PF00270">
    <property type="entry name" value="DEAD"/>
    <property type="match status" value="1"/>
</dbReference>
<dbReference type="AlphaFoldDB" id="A0AAW1Q2A1"/>
<keyword evidence="4" id="KW-0378">Hydrolase</keyword>
<evidence type="ECO:0000256" key="3">
    <source>
        <dbReference type="ARBA" id="ARBA00022741"/>
    </source>
</evidence>
<dbReference type="Gene3D" id="3.40.50.300">
    <property type="entry name" value="P-loop containing nucleotide triphosphate hydrolases"/>
    <property type="match status" value="3"/>
</dbReference>
<dbReference type="GO" id="GO:0003724">
    <property type="term" value="F:RNA helicase activity"/>
    <property type="evidence" value="ECO:0007669"/>
    <property type="project" value="UniProtKB-EC"/>
</dbReference>
<comment type="similarity">
    <text evidence="1">Belongs to the DEAD box helicase family. DEAH subfamily.</text>
</comment>
<evidence type="ECO:0000313" key="12">
    <source>
        <dbReference type="Proteomes" id="UP001489004"/>
    </source>
</evidence>
<feature type="compositionally biased region" description="Acidic residues" evidence="8">
    <location>
        <begin position="206"/>
        <end position="217"/>
    </location>
</feature>
<dbReference type="GO" id="GO:0003723">
    <property type="term" value="F:RNA binding"/>
    <property type="evidence" value="ECO:0007669"/>
    <property type="project" value="TreeGrafter"/>
</dbReference>
<reference evidence="11 12" key="1">
    <citation type="journal article" date="2024" name="Nat. Commun.">
        <title>Phylogenomics reveals the evolutionary origins of lichenization in chlorophyte algae.</title>
        <authorList>
            <person name="Puginier C."/>
            <person name="Libourel C."/>
            <person name="Otte J."/>
            <person name="Skaloud P."/>
            <person name="Haon M."/>
            <person name="Grisel S."/>
            <person name="Petersen M."/>
            <person name="Berrin J.G."/>
            <person name="Delaux P.M."/>
            <person name="Dal Grande F."/>
            <person name="Keller J."/>
        </authorList>
    </citation>
    <scope>NUCLEOTIDE SEQUENCE [LARGE SCALE GENOMIC DNA]</scope>
    <source>
        <strain evidence="11 12">SAG 2043</strain>
    </source>
</reference>
<evidence type="ECO:0000256" key="1">
    <source>
        <dbReference type="ARBA" id="ARBA00008792"/>
    </source>
</evidence>
<dbReference type="PANTHER" id="PTHR18934">
    <property type="entry name" value="ATP-DEPENDENT RNA HELICASE"/>
    <property type="match status" value="1"/>
</dbReference>
<dbReference type="CDD" id="cd18791">
    <property type="entry name" value="SF2_C_RHA"/>
    <property type="match status" value="1"/>
</dbReference>
<keyword evidence="12" id="KW-1185">Reference proteome</keyword>
<evidence type="ECO:0000256" key="5">
    <source>
        <dbReference type="ARBA" id="ARBA00022806"/>
    </source>
</evidence>
<dbReference type="GO" id="GO:0005730">
    <property type="term" value="C:nucleolus"/>
    <property type="evidence" value="ECO:0007669"/>
    <property type="project" value="TreeGrafter"/>
</dbReference>
<dbReference type="PROSITE" id="PS00690">
    <property type="entry name" value="DEAH_ATP_HELICASE"/>
    <property type="match status" value="1"/>
</dbReference>
<comment type="catalytic activity">
    <reaction evidence="7">
        <text>ATP + H2O = ADP + phosphate + H(+)</text>
        <dbReference type="Rhea" id="RHEA:13065"/>
        <dbReference type="ChEBI" id="CHEBI:15377"/>
        <dbReference type="ChEBI" id="CHEBI:15378"/>
        <dbReference type="ChEBI" id="CHEBI:30616"/>
        <dbReference type="ChEBI" id="CHEBI:43474"/>
        <dbReference type="ChEBI" id="CHEBI:456216"/>
        <dbReference type="EC" id="3.6.4.13"/>
    </reaction>
</comment>
<dbReference type="Pfam" id="PF23362">
    <property type="entry name" value="DHX37_C"/>
    <property type="match status" value="1"/>
</dbReference>
<feature type="compositionally biased region" description="Basic residues" evidence="8">
    <location>
        <begin position="1"/>
        <end position="13"/>
    </location>
</feature>
<keyword evidence="5" id="KW-0347">Helicase</keyword>
<accession>A0AAW1Q2A1</accession>
<dbReference type="SMART" id="SM00847">
    <property type="entry name" value="HA2"/>
    <property type="match status" value="1"/>
</dbReference>
<dbReference type="PROSITE" id="PS51194">
    <property type="entry name" value="HELICASE_CTER"/>
    <property type="match status" value="1"/>
</dbReference>
<dbReference type="FunFam" id="3.40.50.300:FF:000637">
    <property type="entry name" value="ATP-dependent RNA helicase DHX37/DHR1"/>
    <property type="match status" value="1"/>
</dbReference>
<protein>
    <recommendedName>
        <fullName evidence="2">RNA helicase</fullName>
        <ecNumber evidence="2">3.6.4.13</ecNumber>
    </recommendedName>
</protein>
<dbReference type="InterPro" id="IPR014001">
    <property type="entry name" value="Helicase_ATP-bd"/>
</dbReference>
<dbReference type="Gene3D" id="1.20.120.1080">
    <property type="match status" value="1"/>
</dbReference>
<feature type="domain" description="Helicase ATP-binding" evidence="9">
    <location>
        <begin position="241"/>
        <end position="420"/>
    </location>
</feature>
<evidence type="ECO:0000256" key="6">
    <source>
        <dbReference type="ARBA" id="ARBA00022840"/>
    </source>
</evidence>
<evidence type="ECO:0000256" key="2">
    <source>
        <dbReference type="ARBA" id="ARBA00012552"/>
    </source>
</evidence>
<evidence type="ECO:0000256" key="7">
    <source>
        <dbReference type="ARBA" id="ARBA00047984"/>
    </source>
</evidence>
<proteinExistence type="inferred from homology"/>
<dbReference type="Pfam" id="PF00271">
    <property type="entry name" value="Helicase_C"/>
    <property type="match status" value="1"/>
</dbReference>
<dbReference type="EC" id="3.6.4.13" evidence="2"/>
<dbReference type="PROSITE" id="PS51192">
    <property type="entry name" value="HELICASE_ATP_BIND_1"/>
    <property type="match status" value="1"/>
</dbReference>
<dbReference type="InterPro" id="IPR002464">
    <property type="entry name" value="DNA/RNA_helicase_DEAH_CS"/>
</dbReference>
<dbReference type="GO" id="GO:0016787">
    <property type="term" value="F:hydrolase activity"/>
    <property type="evidence" value="ECO:0007669"/>
    <property type="project" value="UniProtKB-KW"/>
</dbReference>
<feature type="compositionally biased region" description="Acidic residues" evidence="8">
    <location>
        <begin position="174"/>
        <end position="184"/>
    </location>
</feature>
<dbReference type="InterPro" id="IPR027417">
    <property type="entry name" value="P-loop_NTPase"/>
</dbReference>
<comment type="caution">
    <text evidence="11">The sequence shown here is derived from an EMBL/GenBank/DDBJ whole genome shotgun (WGS) entry which is preliminary data.</text>
</comment>
<dbReference type="InterPro" id="IPR056371">
    <property type="entry name" value="DHX37-like_C"/>
</dbReference>
<evidence type="ECO:0000256" key="8">
    <source>
        <dbReference type="SAM" id="MobiDB-lite"/>
    </source>
</evidence>
<dbReference type="GO" id="GO:0000462">
    <property type="term" value="P:maturation of SSU-rRNA from tricistronic rRNA transcript (SSU-rRNA, 5.8S rRNA, LSU-rRNA)"/>
    <property type="evidence" value="ECO:0007669"/>
    <property type="project" value="TreeGrafter"/>
</dbReference>
<evidence type="ECO:0000259" key="10">
    <source>
        <dbReference type="PROSITE" id="PS51194"/>
    </source>
</evidence>
<dbReference type="CDD" id="cd17982">
    <property type="entry name" value="DEXHc_DHX37"/>
    <property type="match status" value="1"/>
</dbReference>
<feature type="region of interest" description="Disordered" evidence="8">
    <location>
        <begin position="171"/>
        <end position="219"/>
    </location>
</feature>